<dbReference type="Gene3D" id="3.40.50.300">
    <property type="entry name" value="P-loop containing nucleotide triphosphate hydrolases"/>
    <property type="match status" value="1"/>
</dbReference>
<dbReference type="GO" id="GO:0016887">
    <property type="term" value="F:ATP hydrolysis activity"/>
    <property type="evidence" value="ECO:0007669"/>
    <property type="project" value="InterPro"/>
</dbReference>
<evidence type="ECO:0000256" key="2">
    <source>
        <dbReference type="ARBA" id="ARBA00022475"/>
    </source>
</evidence>
<dbReference type="EMBL" id="VJNA01000043">
    <property type="protein sequence ID" value="TSE20381.1"/>
    <property type="molecule type" value="Genomic_DNA"/>
</dbReference>
<dbReference type="GO" id="GO:0044874">
    <property type="term" value="P:lipoprotein localization to outer membrane"/>
    <property type="evidence" value="ECO:0007669"/>
    <property type="project" value="TreeGrafter"/>
</dbReference>
<evidence type="ECO:0000256" key="5">
    <source>
        <dbReference type="ARBA" id="ARBA00022989"/>
    </source>
</evidence>
<dbReference type="FunFam" id="3.40.50.300:FF:000032">
    <property type="entry name" value="Export ABC transporter ATP-binding protein"/>
    <property type="match status" value="1"/>
</dbReference>
<dbReference type="PANTHER" id="PTHR24220">
    <property type="entry name" value="IMPORT ATP-BINDING PROTEIN"/>
    <property type="match status" value="1"/>
</dbReference>
<dbReference type="InterPro" id="IPR027417">
    <property type="entry name" value="P-loop_NTPase"/>
</dbReference>
<dbReference type="InterPro" id="IPR017871">
    <property type="entry name" value="ABC_transporter-like_CS"/>
</dbReference>
<keyword evidence="4 9" id="KW-0067">ATP-binding</keyword>
<keyword evidence="9" id="KW-0378">Hydrolase</keyword>
<gene>
    <name evidence="9" type="primary">lolD_5</name>
    <name evidence="9" type="ORF">Taqua_02405</name>
</gene>
<evidence type="ECO:0000256" key="7">
    <source>
        <dbReference type="ARBA" id="ARBA00038388"/>
    </source>
</evidence>
<evidence type="ECO:0000313" key="10">
    <source>
        <dbReference type="Proteomes" id="UP000318554"/>
    </source>
</evidence>
<reference evidence="9 10" key="1">
    <citation type="submission" date="2019-07" db="EMBL/GenBank/DDBJ databases">
        <title>Tepidimonas aquatica CLN-1 draft genome.</title>
        <authorList>
            <person name="Da Costa M.S."/>
            <person name="Froufe H.J.C."/>
            <person name="Egas C."/>
            <person name="Albuquerque L."/>
        </authorList>
    </citation>
    <scope>NUCLEOTIDE SEQUENCE [LARGE SCALE GENOMIC DNA]</scope>
    <source>
        <strain evidence="9 10">CLN-1</strain>
    </source>
</reference>
<organism evidence="9 10">
    <name type="scientific">Tepidimonas aquatica</name>
    <dbReference type="NCBI Taxonomy" id="247482"/>
    <lineage>
        <taxon>Bacteria</taxon>
        <taxon>Pseudomonadati</taxon>
        <taxon>Pseudomonadota</taxon>
        <taxon>Betaproteobacteria</taxon>
        <taxon>Burkholderiales</taxon>
        <taxon>Tepidimonas</taxon>
    </lineage>
</organism>
<feature type="domain" description="ABC transporter" evidence="8">
    <location>
        <begin position="5"/>
        <end position="241"/>
    </location>
</feature>
<evidence type="ECO:0000256" key="6">
    <source>
        <dbReference type="ARBA" id="ARBA00023251"/>
    </source>
</evidence>
<dbReference type="InterPro" id="IPR003439">
    <property type="entry name" value="ABC_transporter-like_ATP-bd"/>
</dbReference>
<dbReference type="GO" id="GO:0089705">
    <property type="term" value="P:protein localization to outer membrane"/>
    <property type="evidence" value="ECO:0007669"/>
    <property type="project" value="TreeGrafter"/>
</dbReference>
<dbReference type="GO" id="GO:0046677">
    <property type="term" value="P:response to antibiotic"/>
    <property type="evidence" value="ECO:0007669"/>
    <property type="project" value="UniProtKB-KW"/>
</dbReference>
<dbReference type="PROSITE" id="PS50893">
    <property type="entry name" value="ABC_TRANSPORTER_2"/>
    <property type="match status" value="1"/>
</dbReference>
<dbReference type="SUPFAM" id="SSF52540">
    <property type="entry name" value="P-loop containing nucleoside triphosphate hydrolases"/>
    <property type="match status" value="1"/>
</dbReference>
<name>A0A554W9W0_9BURK</name>
<dbReference type="InterPro" id="IPR003593">
    <property type="entry name" value="AAA+_ATPase"/>
</dbReference>
<dbReference type="RefSeq" id="WP_144326874.1">
    <property type="nucleotide sequence ID" value="NZ_VJNA01000043.1"/>
</dbReference>
<sequence>MAEVLRLHGVRKRYGGGASPVVEVLHGIDLTLAAGAFAALVGPSGSGKSTLLNLMGLLEAPSDGEIWLAGEPVHAAPDAARTALRNRYLGFVFQFHHLLPAFSAEENVLMPVLAGRGRLSADDRRRARALLERTGLAAHAHKRPVQLSGGQQQRVAIVRALMNRPRLVLADEPTGNLDTHTAQEVFALLRELNREEGTAFLIVTHDPGLAARCDGQIHLQDGRLIEPDGAGVVTAAATAPLTAQ</sequence>
<keyword evidence="2" id="KW-1003">Cell membrane</keyword>
<keyword evidence="5" id="KW-0472">Membrane</keyword>
<keyword evidence="1" id="KW-0813">Transport</keyword>
<keyword evidence="6" id="KW-0046">Antibiotic resistance</keyword>
<evidence type="ECO:0000256" key="3">
    <source>
        <dbReference type="ARBA" id="ARBA00022741"/>
    </source>
</evidence>
<keyword evidence="5" id="KW-0812">Transmembrane</keyword>
<dbReference type="Pfam" id="PF00005">
    <property type="entry name" value="ABC_tran"/>
    <property type="match status" value="1"/>
</dbReference>
<comment type="caution">
    <text evidence="9">The sequence shown here is derived from an EMBL/GenBank/DDBJ whole genome shotgun (WGS) entry which is preliminary data.</text>
</comment>
<dbReference type="CDD" id="cd03255">
    <property type="entry name" value="ABC_MJ0796_LolCDE_FtsE"/>
    <property type="match status" value="1"/>
</dbReference>
<evidence type="ECO:0000313" key="9">
    <source>
        <dbReference type="EMBL" id="TSE20381.1"/>
    </source>
</evidence>
<dbReference type="PROSITE" id="PS00211">
    <property type="entry name" value="ABC_TRANSPORTER_1"/>
    <property type="match status" value="1"/>
</dbReference>
<evidence type="ECO:0000256" key="1">
    <source>
        <dbReference type="ARBA" id="ARBA00022448"/>
    </source>
</evidence>
<dbReference type="GO" id="GO:0005524">
    <property type="term" value="F:ATP binding"/>
    <property type="evidence" value="ECO:0007669"/>
    <property type="project" value="UniProtKB-KW"/>
</dbReference>
<dbReference type="InterPro" id="IPR017911">
    <property type="entry name" value="MacB-like_ATP-bd"/>
</dbReference>
<dbReference type="OrthoDB" id="581709at2"/>
<proteinExistence type="inferred from homology"/>
<dbReference type="AlphaFoldDB" id="A0A554W9W0"/>
<dbReference type="PANTHER" id="PTHR24220:SF689">
    <property type="entry name" value="LIPOPROTEIN-RELEASING SYSTEM ATP-BINDING PROTEIN LOLD"/>
    <property type="match status" value="1"/>
</dbReference>
<dbReference type="GO" id="GO:0098796">
    <property type="term" value="C:membrane protein complex"/>
    <property type="evidence" value="ECO:0007669"/>
    <property type="project" value="UniProtKB-ARBA"/>
</dbReference>
<keyword evidence="5" id="KW-1133">Transmembrane helix</keyword>
<accession>A0A554W9W0</accession>
<dbReference type="SMART" id="SM00382">
    <property type="entry name" value="AAA"/>
    <property type="match status" value="1"/>
</dbReference>
<dbReference type="InterPro" id="IPR015854">
    <property type="entry name" value="ABC_transpr_LolD-like"/>
</dbReference>
<dbReference type="GO" id="GO:0005886">
    <property type="term" value="C:plasma membrane"/>
    <property type="evidence" value="ECO:0007669"/>
    <property type="project" value="TreeGrafter"/>
</dbReference>
<dbReference type="GO" id="GO:0022857">
    <property type="term" value="F:transmembrane transporter activity"/>
    <property type="evidence" value="ECO:0007669"/>
    <property type="project" value="TreeGrafter"/>
</dbReference>
<protein>
    <submittedName>
        <fullName evidence="9">Lipoprotein-releasing system ATP-binding protein LolD</fullName>
        <ecNumber evidence="9">3.6.3.-</ecNumber>
    </submittedName>
</protein>
<keyword evidence="3" id="KW-0547">Nucleotide-binding</keyword>
<keyword evidence="9" id="KW-0449">Lipoprotein</keyword>
<dbReference type="Proteomes" id="UP000318554">
    <property type="component" value="Unassembled WGS sequence"/>
</dbReference>
<comment type="similarity">
    <text evidence="7">Belongs to the ABC transporter superfamily. Macrolide exporter (TC 3.A.1.122) family.</text>
</comment>
<keyword evidence="10" id="KW-1185">Reference proteome</keyword>
<evidence type="ECO:0000259" key="8">
    <source>
        <dbReference type="PROSITE" id="PS50893"/>
    </source>
</evidence>
<dbReference type="EC" id="3.6.3.-" evidence="9"/>
<evidence type="ECO:0000256" key="4">
    <source>
        <dbReference type="ARBA" id="ARBA00022840"/>
    </source>
</evidence>